<evidence type="ECO:0000256" key="6">
    <source>
        <dbReference type="ARBA" id="ARBA00022621"/>
    </source>
</evidence>
<dbReference type="PROSITE" id="PS51384">
    <property type="entry name" value="FAD_FR"/>
    <property type="match status" value="1"/>
</dbReference>
<protein>
    <recommendedName>
        <fullName evidence="17">Flavohemoprotein</fullName>
    </recommendedName>
    <alternativeName>
        <fullName evidence="17">Flavohemoglobin</fullName>
    </alternativeName>
    <alternativeName>
        <fullName evidence="17">Hemoglobin-like protein</fullName>
    </alternativeName>
    <alternativeName>
        <fullName evidence="17">Nitric oxide dioxygenase</fullName>
        <shortName evidence="17">NO oxygenase</shortName>
        <shortName evidence="17">NOD</shortName>
        <ecNumber evidence="17">1.14.12.17</ecNumber>
    </alternativeName>
</protein>
<feature type="site" description="Influences the redox potential of the prosthetic heme and FAD groups" evidence="17">
    <location>
        <position position="84"/>
    </location>
</feature>
<feature type="site" description="Involved in heme-bound ligand stabilization and O-O bond activation" evidence="17">
    <location>
        <position position="29"/>
    </location>
</feature>
<organism evidence="20 21">
    <name type="scientific">Ramlibacter agri</name>
    <dbReference type="NCBI Taxonomy" id="2728837"/>
    <lineage>
        <taxon>Bacteria</taxon>
        <taxon>Pseudomonadati</taxon>
        <taxon>Pseudomonadota</taxon>
        <taxon>Betaproteobacteria</taxon>
        <taxon>Burkholderiales</taxon>
        <taxon>Comamonadaceae</taxon>
        <taxon>Ramlibacter</taxon>
    </lineage>
</organism>
<evidence type="ECO:0000256" key="16">
    <source>
        <dbReference type="ARBA" id="ARBA00049433"/>
    </source>
</evidence>
<keyword evidence="7 17" id="KW-0285">Flavoprotein</keyword>
<dbReference type="AlphaFoldDB" id="A0A848H4R6"/>
<dbReference type="Gene3D" id="2.40.30.10">
    <property type="entry name" value="Translation factors"/>
    <property type="match status" value="1"/>
</dbReference>
<keyword evidence="11 17" id="KW-0560">Oxidoreductase</keyword>
<dbReference type="CDD" id="cd08922">
    <property type="entry name" value="FHb-globin"/>
    <property type="match status" value="1"/>
</dbReference>
<evidence type="ECO:0000256" key="7">
    <source>
        <dbReference type="ARBA" id="ARBA00022630"/>
    </source>
</evidence>
<keyword evidence="6 17" id="KW-0561">Oxygen transport</keyword>
<dbReference type="SUPFAM" id="SSF52343">
    <property type="entry name" value="Ferredoxin reductase-like, C-terminal NADP-linked domain"/>
    <property type="match status" value="1"/>
</dbReference>
<dbReference type="InterPro" id="IPR009050">
    <property type="entry name" value="Globin-like_sf"/>
</dbReference>
<keyword evidence="9 17" id="KW-0274">FAD</keyword>
<evidence type="ECO:0000256" key="2">
    <source>
        <dbReference type="ARBA" id="ARBA00008414"/>
    </source>
</evidence>
<keyword evidence="12 17" id="KW-0408">Iron</keyword>
<dbReference type="GO" id="GO:0046872">
    <property type="term" value="F:metal ion binding"/>
    <property type="evidence" value="ECO:0007669"/>
    <property type="project" value="UniProtKB-KW"/>
</dbReference>
<sequence>MFSAQTISLIKATVPALQQHGEAITKHFYDLMFREHPEVKGLFNEAHQASGSQARALAGAVLAYAAHIDQLEALAGALPRIIQKHVALGVQPEHYPIVGACLLRAIQEVLGDAATDDIIAAWGEAYGALADMLIAAEEQVYAANAAEAGGWRGARAFRVARRVVESELITSFYLEPVDGRPLLRFVPGQYLTLVLEVDGEPMRRNYSLSDAPGKAWYRISVKREEGGRVSNWLHAQAQAGTQVEVLAPAGDFQLDEAANDDRPLVLVTGGVGITPAMSMLEAAAPSGRPIRFIHAARHGGVHAFRARVDALAQQHANVEVLYVYDQPRPGDEPHVTGVVTQELLAQQLPADRDVDVYFLGPKPFMQAVYRSGLALGVAQERLKYEFFGPLEELKAA</sequence>
<evidence type="ECO:0000256" key="11">
    <source>
        <dbReference type="ARBA" id="ARBA00023002"/>
    </source>
</evidence>
<dbReference type="PANTHER" id="PTHR43396:SF3">
    <property type="entry name" value="FLAVOHEMOPROTEIN"/>
    <property type="match status" value="1"/>
</dbReference>
<comment type="similarity">
    <text evidence="1 17">In the C-terminal section; belongs to the flavoprotein pyridine nucleotide cytochrome reductase family.</text>
</comment>
<evidence type="ECO:0000256" key="5">
    <source>
        <dbReference type="ARBA" id="ARBA00022617"/>
    </source>
</evidence>
<dbReference type="InterPro" id="IPR023950">
    <property type="entry name" value="Hmp"/>
</dbReference>
<dbReference type="FunFam" id="1.10.490.10:FF:000003">
    <property type="entry name" value="Flavohemoprotein"/>
    <property type="match status" value="1"/>
</dbReference>
<dbReference type="InterPro" id="IPR017927">
    <property type="entry name" value="FAD-bd_FR_type"/>
</dbReference>
<evidence type="ECO:0000256" key="12">
    <source>
        <dbReference type="ARBA" id="ARBA00023004"/>
    </source>
</evidence>
<dbReference type="GO" id="GO:0071949">
    <property type="term" value="F:FAD binding"/>
    <property type="evidence" value="ECO:0007669"/>
    <property type="project" value="InterPro"/>
</dbReference>
<comment type="domain">
    <text evidence="17">Consists of two distinct domains; an N-terminal heme-containing oxygen-binding domain and a C-terminal reductase domain with binding sites for FAD and NAD(P)H.</text>
</comment>
<dbReference type="GO" id="GO:0008941">
    <property type="term" value="F:nitric oxide dioxygenase NAD(P)H activity"/>
    <property type="evidence" value="ECO:0007669"/>
    <property type="project" value="UniProtKB-UniRule"/>
</dbReference>
<comment type="cofactor">
    <cofactor evidence="17">
        <name>FAD</name>
        <dbReference type="ChEBI" id="CHEBI:57692"/>
    </cofactor>
    <text evidence="17">Binds 1 FAD per subunit.</text>
</comment>
<feature type="binding site" description="proximal binding residue" evidence="17">
    <location>
        <position position="85"/>
    </location>
    <ligand>
        <name>heme b</name>
        <dbReference type="ChEBI" id="CHEBI:60344"/>
    </ligand>
    <ligandPart>
        <name>Fe</name>
        <dbReference type="ChEBI" id="CHEBI:18248"/>
    </ligandPart>
</feature>
<dbReference type="EC" id="1.14.12.17" evidence="17"/>
<feature type="site" description="Influences the redox potential of the prosthetic heme and FAD groups" evidence="17">
    <location>
        <position position="385"/>
    </location>
</feature>
<dbReference type="PANTHER" id="PTHR43396">
    <property type="entry name" value="FLAVOHEMOPROTEIN"/>
    <property type="match status" value="1"/>
</dbReference>
<dbReference type="InterPro" id="IPR008333">
    <property type="entry name" value="Cbr1-like_FAD-bd_dom"/>
</dbReference>
<evidence type="ECO:0000259" key="19">
    <source>
        <dbReference type="PROSITE" id="PS51384"/>
    </source>
</evidence>
<comment type="function">
    <text evidence="14 17">Is involved in NO detoxification in an aerobic process, termed nitric oxide dioxygenase (NOD) reaction that utilizes O(2) and NAD(P)H to convert NO to nitrate, which protects the bacterium from various noxious nitrogen compounds. Therefore, plays a central role in the inducible response to nitrosative stress.</text>
</comment>
<feature type="region of interest" description="Reductase" evidence="17">
    <location>
        <begin position="149"/>
        <end position="396"/>
    </location>
</feature>
<feature type="binding site" evidence="17">
    <location>
        <begin position="204"/>
        <end position="207"/>
    </location>
    <ligand>
        <name>FAD</name>
        <dbReference type="ChEBI" id="CHEBI:57692"/>
    </ligand>
</feature>
<evidence type="ECO:0000256" key="9">
    <source>
        <dbReference type="ARBA" id="ARBA00022827"/>
    </source>
</evidence>
<evidence type="ECO:0000313" key="21">
    <source>
        <dbReference type="Proteomes" id="UP000541185"/>
    </source>
</evidence>
<dbReference type="CDD" id="cd06184">
    <property type="entry name" value="flavohem_like_fad_nad_binding"/>
    <property type="match status" value="1"/>
</dbReference>
<dbReference type="Gene3D" id="3.40.50.80">
    <property type="entry name" value="Nucleotide-binding domain of ferredoxin-NADP reductase (FNR) module"/>
    <property type="match status" value="1"/>
</dbReference>
<dbReference type="InterPro" id="IPR039261">
    <property type="entry name" value="FNR_nucleotide-bd"/>
</dbReference>
<dbReference type="GO" id="GO:0020037">
    <property type="term" value="F:heme binding"/>
    <property type="evidence" value="ECO:0007669"/>
    <property type="project" value="InterPro"/>
</dbReference>
<dbReference type="Pfam" id="PF00042">
    <property type="entry name" value="Globin"/>
    <property type="match status" value="1"/>
</dbReference>
<comment type="catalytic activity">
    <reaction evidence="15 17">
        <text>2 nitric oxide + NADH + 2 O2 = 2 nitrate + NAD(+) + H(+)</text>
        <dbReference type="Rhea" id="RHEA:19469"/>
        <dbReference type="ChEBI" id="CHEBI:15378"/>
        <dbReference type="ChEBI" id="CHEBI:15379"/>
        <dbReference type="ChEBI" id="CHEBI:16480"/>
        <dbReference type="ChEBI" id="CHEBI:17632"/>
        <dbReference type="ChEBI" id="CHEBI:57540"/>
        <dbReference type="ChEBI" id="CHEBI:57945"/>
        <dbReference type="EC" id="1.14.12.17"/>
    </reaction>
</comment>
<evidence type="ECO:0000256" key="10">
    <source>
        <dbReference type="ARBA" id="ARBA00022857"/>
    </source>
</evidence>
<comment type="catalytic activity">
    <reaction evidence="16 17">
        <text>2 nitric oxide + NADPH + 2 O2 = 2 nitrate + NADP(+) + H(+)</text>
        <dbReference type="Rhea" id="RHEA:19465"/>
        <dbReference type="ChEBI" id="CHEBI:15378"/>
        <dbReference type="ChEBI" id="CHEBI:15379"/>
        <dbReference type="ChEBI" id="CHEBI:16480"/>
        <dbReference type="ChEBI" id="CHEBI:17632"/>
        <dbReference type="ChEBI" id="CHEBI:57783"/>
        <dbReference type="ChEBI" id="CHEBI:58349"/>
        <dbReference type="EC" id="1.14.12.17"/>
    </reaction>
</comment>
<feature type="domain" description="Globin" evidence="18">
    <location>
        <begin position="1"/>
        <end position="138"/>
    </location>
</feature>
<keyword evidence="21" id="KW-1185">Reference proteome</keyword>
<dbReference type="FunFam" id="2.40.30.10:FF:000034">
    <property type="entry name" value="Flavohemoprotein"/>
    <property type="match status" value="1"/>
</dbReference>
<proteinExistence type="inferred from homology"/>
<comment type="caution">
    <text evidence="20">The sequence shown here is derived from an EMBL/GenBank/DDBJ whole genome shotgun (WGS) entry which is preliminary data.</text>
</comment>
<feature type="binding site" evidence="17">
    <location>
        <position position="190"/>
    </location>
    <ligand>
        <name>FAD</name>
        <dbReference type="ChEBI" id="CHEBI:57692"/>
    </ligand>
</feature>
<dbReference type="Gene3D" id="1.10.490.10">
    <property type="entry name" value="Globins"/>
    <property type="match status" value="1"/>
</dbReference>
<dbReference type="HAMAP" id="MF_01252">
    <property type="entry name" value="Hmp"/>
    <property type="match status" value="1"/>
</dbReference>
<dbReference type="SUPFAM" id="SSF63380">
    <property type="entry name" value="Riboflavin synthase domain-like"/>
    <property type="match status" value="1"/>
</dbReference>
<keyword evidence="10 17" id="KW-0521">NADP</keyword>
<dbReference type="SUPFAM" id="SSF46458">
    <property type="entry name" value="Globin-like"/>
    <property type="match status" value="1"/>
</dbReference>
<dbReference type="RefSeq" id="WP_169418377.1">
    <property type="nucleotide sequence ID" value="NZ_JABBFX010000001.1"/>
</dbReference>
<dbReference type="GO" id="GO:0005344">
    <property type="term" value="F:oxygen carrier activity"/>
    <property type="evidence" value="ECO:0007669"/>
    <property type="project" value="UniProtKB-UniRule"/>
</dbReference>
<dbReference type="Proteomes" id="UP000541185">
    <property type="component" value="Unassembled WGS sequence"/>
</dbReference>
<keyword evidence="8 17" id="KW-0479">Metal-binding</keyword>
<keyword evidence="13 17" id="KW-0520">NAD</keyword>
<reference evidence="20 21" key="1">
    <citation type="submission" date="2020-04" db="EMBL/GenBank/DDBJ databases">
        <title>Ramlibacter sp. G-1-2-2 isolated from soil.</title>
        <authorList>
            <person name="Dahal R.H."/>
        </authorList>
    </citation>
    <scope>NUCLEOTIDE SEQUENCE [LARGE SCALE GENOMIC DNA]</scope>
    <source>
        <strain evidence="20 21">G-1-2-2</strain>
    </source>
</reference>
<dbReference type="GO" id="GO:0009636">
    <property type="term" value="P:response to toxic substance"/>
    <property type="evidence" value="ECO:0007669"/>
    <property type="project" value="UniProtKB-KW"/>
</dbReference>
<evidence type="ECO:0000256" key="1">
    <source>
        <dbReference type="ARBA" id="ARBA00006401"/>
    </source>
</evidence>
<dbReference type="Pfam" id="PF00970">
    <property type="entry name" value="FAD_binding_6"/>
    <property type="match status" value="1"/>
</dbReference>
<evidence type="ECO:0000313" key="20">
    <source>
        <dbReference type="EMBL" id="NML44230.1"/>
    </source>
</evidence>
<comment type="cofactor">
    <cofactor evidence="17">
        <name>heme b</name>
        <dbReference type="ChEBI" id="CHEBI:60344"/>
    </cofactor>
    <text evidence="17">Binds 1 heme b (iron(II)-protoporphyrin IX) group per subunit.</text>
</comment>
<evidence type="ECO:0000256" key="15">
    <source>
        <dbReference type="ARBA" id="ARBA00048649"/>
    </source>
</evidence>
<feature type="domain" description="FAD-binding FR-type" evidence="19">
    <location>
        <begin position="152"/>
        <end position="255"/>
    </location>
</feature>
<evidence type="ECO:0000256" key="8">
    <source>
        <dbReference type="ARBA" id="ARBA00022723"/>
    </source>
</evidence>
<dbReference type="Pfam" id="PF00175">
    <property type="entry name" value="NAD_binding_1"/>
    <property type="match status" value="1"/>
</dbReference>
<dbReference type="PRINTS" id="PR00410">
    <property type="entry name" value="PHEHYDRXLASE"/>
</dbReference>
<comment type="similarity">
    <text evidence="2 17">Belongs to the globin family. Two-domain flavohemoproteins subfamily.</text>
</comment>
<keyword evidence="5 17" id="KW-0349">Heme</keyword>
<dbReference type="EMBL" id="JABBFX010000001">
    <property type="protein sequence ID" value="NML44230.1"/>
    <property type="molecule type" value="Genomic_DNA"/>
</dbReference>
<evidence type="ECO:0000256" key="3">
    <source>
        <dbReference type="ARBA" id="ARBA00022448"/>
    </source>
</evidence>
<feature type="binding site" evidence="17">
    <location>
        <begin position="270"/>
        <end position="275"/>
    </location>
    <ligand>
        <name>NADP(+)</name>
        <dbReference type="ChEBI" id="CHEBI:58349"/>
    </ligand>
</feature>
<evidence type="ECO:0000256" key="4">
    <source>
        <dbReference type="ARBA" id="ARBA00022575"/>
    </source>
</evidence>
<evidence type="ECO:0000256" key="14">
    <source>
        <dbReference type="ARBA" id="ARBA00025094"/>
    </source>
</evidence>
<feature type="active site" description="Charge relay system" evidence="17">
    <location>
        <position position="137"/>
    </location>
</feature>
<dbReference type="GO" id="GO:0071500">
    <property type="term" value="P:cellular response to nitrosative stress"/>
    <property type="evidence" value="ECO:0007669"/>
    <property type="project" value="TreeGrafter"/>
</dbReference>
<keyword evidence="3 17" id="KW-0813">Transport</keyword>
<evidence type="ECO:0000259" key="18">
    <source>
        <dbReference type="PROSITE" id="PS01033"/>
    </source>
</evidence>
<accession>A0A848H4R6</accession>
<feature type="binding site" evidence="17">
    <location>
        <begin position="386"/>
        <end position="389"/>
    </location>
    <ligand>
        <name>FAD</name>
        <dbReference type="ChEBI" id="CHEBI:57692"/>
    </ligand>
</feature>
<dbReference type="InterPro" id="IPR001433">
    <property type="entry name" value="OxRdtase_FAD/NAD-bd"/>
</dbReference>
<dbReference type="PROSITE" id="PS01033">
    <property type="entry name" value="GLOBIN"/>
    <property type="match status" value="1"/>
</dbReference>
<feature type="active site" description="Charge relay system" evidence="17">
    <location>
        <position position="95"/>
    </location>
</feature>
<name>A0A848H4R6_9BURK</name>
<dbReference type="InterPro" id="IPR000971">
    <property type="entry name" value="Globin"/>
</dbReference>
<dbReference type="InterPro" id="IPR012292">
    <property type="entry name" value="Globin/Proto"/>
</dbReference>
<dbReference type="GO" id="GO:0019825">
    <property type="term" value="F:oxygen binding"/>
    <property type="evidence" value="ECO:0007669"/>
    <property type="project" value="InterPro"/>
</dbReference>
<dbReference type="GO" id="GO:0046210">
    <property type="term" value="P:nitric oxide catabolic process"/>
    <property type="evidence" value="ECO:0007669"/>
    <property type="project" value="TreeGrafter"/>
</dbReference>
<evidence type="ECO:0000256" key="13">
    <source>
        <dbReference type="ARBA" id="ARBA00023027"/>
    </source>
</evidence>
<gene>
    <name evidence="20" type="primary">hmpA</name>
    <name evidence="17" type="synonym">hmp</name>
    <name evidence="20" type="ORF">HHL11_10750</name>
</gene>
<keyword evidence="4 17" id="KW-0216">Detoxification</keyword>
<evidence type="ECO:0000256" key="17">
    <source>
        <dbReference type="HAMAP-Rule" id="MF_01252"/>
    </source>
</evidence>
<dbReference type="InterPro" id="IPR017938">
    <property type="entry name" value="Riboflavin_synthase-like_b-brl"/>
</dbReference>
<dbReference type="NCBIfam" id="NF009805">
    <property type="entry name" value="PRK13289.1"/>
    <property type="match status" value="1"/>
</dbReference>